<feature type="coiled-coil region" evidence="1">
    <location>
        <begin position="423"/>
        <end position="461"/>
    </location>
</feature>
<dbReference type="Proteomes" id="UP000638263">
    <property type="component" value="Unassembled WGS sequence"/>
</dbReference>
<feature type="region of interest" description="Disordered" evidence="2">
    <location>
        <begin position="328"/>
        <end position="391"/>
    </location>
</feature>
<evidence type="ECO:0000313" key="5">
    <source>
        <dbReference type="Proteomes" id="UP000638263"/>
    </source>
</evidence>
<keyword evidence="1" id="KW-0175">Coiled coil</keyword>
<sequence length="1010" mass="110825">MNAPARARRPQQAAGPRDQGSWERISTALDDAMGPGRTAGSWTQWCCPVHENDGRRHRPSLSAKYLPDRGRTKVMCHAGCPDEQVLDAVGLKVSDLYDEPRQRGQRTYSAGPGRQRPRLPAKKVSRADRALKAAGMPLVQAKKTDHGAKKTPWKQVATYPYMRADGTVAGEVIRREAEFERGRDKEFHQKRWNSKTGRMEAGGFEAIPYQLPMVLDAISNGRVIYVVEGEKDVASAEAAGLVATCNAGGALSWTPGHAKWLEGAGTVVIVADRDTAGYRRADKVATSLSGLVERVRVVEAATGKDLTDHLQCGHEIGELCPIPYLDPYTRPTARSGPGADAGPQQSQSTHTPAAETEPVSAASSPHPGGTAEMPKYMMAPDLDDAPADNSSDIEHAGAQLSMFWRLLLNQLLTYAQKLAEQRRKDLETLAEREAAQREADEERLAAERKAVETRLQAMKEQGWHTASREELAAAITDARAWAPDSEPAQQAWYSLRQHLFREYGIYVNDNDEVQTQGSPAEVSAEIAAKQQFRATSERTRKAQDRMVQQVAAVEGLDQSVREQLYADIREWATTPNPKTLDDLGKKLAAAKVPDRVRDQIRFTAVYLAPHTAERDEDRDRRAPSLTGTHLLRSMEAPLVDPGEETKPRVDQMLVSYQDQLRAGMVTDRTRGALGKAVAMLTPEDQKIARDRGVQIRKDPTAKFEPLWPDHVDRDELTTTVQMYAALRPQADRAVVTAGDYGAGEATALRENASKYRRKIVAALTKGQGLHDLERDQLSCVLRDVDAGQSAPAMLWADDRSAAAVDSERADILARETTRIHRKQLTEILSTSQVDHQAVRAVRADIDRVMEDQVHLAAGRMSYRDYGEHGSQDRLAVAMAGAGIAEPLRNRAINHIDDAAGNAAIDGKQAQRIRDRWADRTDAVIAARTPAKPAFNSPEHKAEMEAALEADGLDSDQVAQRMAAASGRANPPSTAVKRAPGQGGSRRTSPGSGVHRVHHRNNDRGEPGYGR</sequence>
<dbReference type="SUPFAM" id="SSF56731">
    <property type="entry name" value="DNA primase core"/>
    <property type="match status" value="1"/>
</dbReference>
<keyword evidence="5" id="KW-1185">Reference proteome</keyword>
<dbReference type="InterPro" id="IPR006171">
    <property type="entry name" value="TOPRIM_dom"/>
</dbReference>
<feature type="compositionally biased region" description="Basic and acidic residues" evidence="2">
    <location>
        <begin position="999"/>
        <end position="1010"/>
    </location>
</feature>
<gene>
    <name evidence="4" type="ORF">GCM10011588_68720</name>
</gene>
<dbReference type="AlphaFoldDB" id="A0A917VYC4"/>
<dbReference type="InterPro" id="IPR034154">
    <property type="entry name" value="TOPRIM_DnaG/twinkle"/>
</dbReference>
<accession>A0A917VYC4</accession>
<proteinExistence type="predicted"/>
<feature type="compositionally biased region" description="Low complexity" evidence="2">
    <location>
        <begin position="1"/>
        <end position="19"/>
    </location>
</feature>
<organism evidence="4 5">
    <name type="scientific">Nocardia jinanensis</name>
    <dbReference type="NCBI Taxonomy" id="382504"/>
    <lineage>
        <taxon>Bacteria</taxon>
        <taxon>Bacillati</taxon>
        <taxon>Actinomycetota</taxon>
        <taxon>Actinomycetes</taxon>
        <taxon>Mycobacteriales</taxon>
        <taxon>Nocardiaceae</taxon>
        <taxon>Nocardia</taxon>
    </lineage>
</organism>
<reference evidence="4" key="2">
    <citation type="submission" date="2020-09" db="EMBL/GenBank/DDBJ databases">
        <authorList>
            <person name="Sun Q."/>
            <person name="Zhou Y."/>
        </authorList>
    </citation>
    <scope>NUCLEOTIDE SEQUENCE</scope>
    <source>
        <strain evidence="4">CGMCC 4.3508</strain>
    </source>
</reference>
<comment type="caution">
    <text evidence="4">The sequence shown here is derived from an EMBL/GenBank/DDBJ whole genome shotgun (WGS) entry which is preliminary data.</text>
</comment>
<reference evidence="4" key="1">
    <citation type="journal article" date="2014" name="Int. J. Syst. Evol. Microbiol.">
        <title>Complete genome sequence of Corynebacterium casei LMG S-19264T (=DSM 44701T), isolated from a smear-ripened cheese.</title>
        <authorList>
            <consortium name="US DOE Joint Genome Institute (JGI-PGF)"/>
            <person name="Walter F."/>
            <person name="Albersmeier A."/>
            <person name="Kalinowski J."/>
            <person name="Ruckert C."/>
        </authorList>
    </citation>
    <scope>NUCLEOTIDE SEQUENCE</scope>
    <source>
        <strain evidence="4">CGMCC 4.3508</strain>
    </source>
</reference>
<name>A0A917VYC4_9NOCA</name>
<dbReference type="Pfam" id="PF13155">
    <property type="entry name" value="Toprim_2"/>
    <property type="match status" value="1"/>
</dbReference>
<dbReference type="CDD" id="cd01029">
    <property type="entry name" value="TOPRIM_primases"/>
    <property type="match status" value="1"/>
</dbReference>
<feature type="region of interest" description="Disordered" evidence="2">
    <location>
        <begin position="97"/>
        <end position="123"/>
    </location>
</feature>
<evidence type="ECO:0000313" key="4">
    <source>
        <dbReference type="EMBL" id="GGL44249.1"/>
    </source>
</evidence>
<dbReference type="RefSeq" id="WP_189094661.1">
    <property type="nucleotide sequence ID" value="NZ_BMMH01000035.1"/>
</dbReference>
<evidence type="ECO:0000259" key="3">
    <source>
        <dbReference type="PROSITE" id="PS50880"/>
    </source>
</evidence>
<evidence type="ECO:0000256" key="1">
    <source>
        <dbReference type="SAM" id="Coils"/>
    </source>
</evidence>
<feature type="domain" description="Toprim" evidence="3">
    <location>
        <begin position="222"/>
        <end position="303"/>
    </location>
</feature>
<evidence type="ECO:0000256" key="2">
    <source>
        <dbReference type="SAM" id="MobiDB-lite"/>
    </source>
</evidence>
<dbReference type="EMBL" id="BMMH01000035">
    <property type="protein sequence ID" value="GGL44249.1"/>
    <property type="molecule type" value="Genomic_DNA"/>
</dbReference>
<protein>
    <recommendedName>
        <fullName evidence="3">Toprim domain-containing protein</fullName>
    </recommendedName>
</protein>
<dbReference type="Gene3D" id="3.40.1360.10">
    <property type="match status" value="1"/>
</dbReference>
<dbReference type="PROSITE" id="PS50880">
    <property type="entry name" value="TOPRIM"/>
    <property type="match status" value="1"/>
</dbReference>
<feature type="region of interest" description="Disordered" evidence="2">
    <location>
        <begin position="1"/>
        <end position="23"/>
    </location>
</feature>
<feature type="region of interest" description="Disordered" evidence="2">
    <location>
        <begin position="957"/>
        <end position="1010"/>
    </location>
</feature>